<reference evidence="2" key="4">
    <citation type="submission" date="2023-01" db="EMBL/GenBank/DDBJ databases">
        <title>Draft genome sequence of Methylobacterium oxalidis strain NBRC 107715.</title>
        <authorList>
            <person name="Sun Q."/>
            <person name="Mori K."/>
        </authorList>
    </citation>
    <scope>NUCLEOTIDE SEQUENCE</scope>
    <source>
        <strain evidence="2">NBRC 107715</strain>
    </source>
</reference>
<evidence type="ECO:0000313" key="4">
    <source>
        <dbReference type="Proteomes" id="UP001156856"/>
    </source>
</evidence>
<gene>
    <name evidence="2" type="ORF">GCM10007888_37700</name>
    <name evidence="1" type="ORF">MOX02_36700</name>
</gene>
<reference evidence="2" key="1">
    <citation type="journal article" date="2014" name="Int. J. Syst. Evol. Microbiol.">
        <title>Complete genome of a new Firmicutes species belonging to the dominant human colonic microbiota ('Ruminococcus bicirculans') reveals two chromosomes and a selective capacity to utilize plant glucans.</title>
        <authorList>
            <consortium name="NISC Comparative Sequencing Program"/>
            <person name="Wegmann U."/>
            <person name="Louis P."/>
            <person name="Goesmann A."/>
            <person name="Henrissat B."/>
            <person name="Duncan S.H."/>
            <person name="Flint H.J."/>
        </authorList>
    </citation>
    <scope>NUCLEOTIDE SEQUENCE</scope>
    <source>
        <strain evidence="2">NBRC 107715</strain>
    </source>
</reference>
<keyword evidence="4" id="KW-1185">Reference proteome</keyword>
<dbReference type="Proteomes" id="UP001156856">
    <property type="component" value="Unassembled WGS sequence"/>
</dbReference>
<evidence type="ECO:0000313" key="2">
    <source>
        <dbReference type="EMBL" id="GLS65388.1"/>
    </source>
</evidence>
<dbReference type="AlphaFoldDB" id="A0A512J6V9"/>
<evidence type="ECO:0000313" key="3">
    <source>
        <dbReference type="Proteomes" id="UP000321960"/>
    </source>
</evidence>
<dbReference type="EMBL" id="BSPK01000072">
    <property type="protein sequence ID" value="GLS65388.1"/>
    <property type="molecule type" value="Genomic_DNA"/>
</dbReference>
<evidence type="ECO:0000313" key="1">
    <source>
        <dbReference type="EMBL" id="GEP05632.1"/>
    </source>
</evidence>
<dbReference type="EMBL" id="BJZU01000073">
    <property type="protein sequence ID" value="GEP05632.1"/>
    <property type="molecule type" value="Genomic_DNA"/>
</dbReference>
<organism evidence="1 3">
    <name type="scientific">Methylobacterium oxalidis</name>
    <dbReference type="NCBI Taxonomy" id="944322"/>
    <lineage>
        <taxon>Bacteria</taxon>
        <taxon>Pseudomonadati</taxon>
        <taxon>Pseudomonadota</taxon>
        <taxon>Alphaproteobacteria</taxon>
        <taxon>Hyphomicrobiales</taxon>
        <taxon>Methylobacteriaceae</taxon>
        <taxon>Methylobacterium</taxon>
    </lineage>
</organism>
<reference evidence="1 3" key="3">
    <citation type="submission" date="2019-07" db="EMBL/GenBank/DDBJ databases">
        <title>Whole genome shotgun sequence of Methylobacterium oxalidis NBRC 107715.</title>
        <authorList>
            <person name="Hosoyama A."/>
            <person name="Uohara A."/>
            <person name="Ohji S."/>
            <person name="Ichikawa N."/>
        </authorList>
    </citation>
    <scope>NUCLEOTIDE SEQUENCE [LARGE SCALE GENOMIC DNA]</scope>
    <source>
        <strain evidence="1 3">NBRC 107715</strain>
    </source>
</reference>
<dbReference type="Proteomes" id="UP000321960">
    <property type="component" value="Unassembled WGS sequence"/>
</dbReference>
<sequence length="66" mass="7436">MAQRPHPFVIDIKPAWHTPGRYTYSVGRIGKPKSYSAQTFATFSEARLAAQAELNELITAWERDSA</sequence>
<accession>A0A512J6V9</accession>
<protein>
    <recommendedName>
        <fullName evidence="5">Integrase DNA-binding domain-containing protein</fullName>
    </recommendedName>
</protein>
<evidence type="ECO:0008006" key="5">
    <source>
        <dbReference type="Google" id="ProtNLM"/>
    </source>
</evidence>
<comment type="caution">
    <text evidence="1">The sequence shown here is derived from an EMBL/GenBank/DDBJ whole genome shotgun (WGS) entry which is preliminary data.</text>
</comment>
<name>A0A512J6V9_9HYPH</name>
<reference evidence="4" key="2">
    <citation type="journal article" date="2019" name="Int. J. Syst. Evol. Microbiol.">
        <title>The Global Catalogue of Microorganisms (GCM) 10K type strain sequencing project: providing services to taxonomists for standard genome sequencing and annotation.</title>
        <authorList>
            <consortium name="The Broad Institute Genomics Platform"/>
            <consortium name="The Broad Institute Genome Sequencing Center for Infectious Disease"/>
            <person name="Wu L."/>
            <person name="Ma J."/>
        </authorList>
    </citation>
    <scope>NUCLEOTIDE SEQUENCE [LARGE SCALE GENOMIC DNA]</scope>
    <source>
        <strain evidence="4">NBRC 107715</strain>
    </source>
</reference>
<proteinExistence type="predicted"/>